<organism evidence="1 2">
    <name type="scientific">Acinetobacter rudis CIP 110305</name>
    <dbReference type="NCBI Taxonomy" id="421052"/>
    <lineage>
        <taxon>Bacteria</taxon>
        <taxon>Pseudomonadati</taxon>
        <taxon>Pseudomonadota</taxon>
        <taxon>Gammaproteobacteria</taxon>
        <taxon>Moraxellales</taxon>
        <taxon>Moraxellaceae</taxon>
        <taxon>Acinetobacter</taxon>
    </lineage>
</organism>
<reference evidence="1 2" key="1">
    <citation type="submission" date="2013-06" db="EMBL/GenBank/DDBJ databases">
        <title>The Genome Sequence of Acinetobacter rudis CIP 110305.</title>
        <authorList>
            <consortium name="The Broad Institute Genome Sequencing Platform"/>
            <consortium name="The Broad Institute Genome Sequencing Center for Infectious Disease"/>
            <person name="Cerqueira G."/>
            <person name="Feldgarden M."/>
            <person name="Courvalin P."/>
            <person name="Perichon B."/>
            <person name="Grillot-Courvalin C."/>
            <person name="Clermont D."/>
            <person name="Rocha E."/>
            <person name="Yoon E.-J."/>
            <person name="Nemec A."/>
            <person name="Young S.K."/>
            <person name="Zeng Q."/>
            <person name="Gargeya S."/>
            <person name="Fitzgerald M."/>
            <person name="Abouelleil A."/>
            <person name="Alvarado L."/>
            <person name="Berlin A.M."/>
            <person name="Chapman S.B."/>
            <person name="Dewar J."/>
            <person name="Goldberg J."/>
            <person name="Griggs A."/>
            <person name="Gujja S."/>
            <person name="Hansen M."/>
            <person name="Howarth C."/>
            <person name="Imamovic A."/>
            <person name="Larimer J."/>
            <person name="McCowan C."/>
            <person name="Murphy C."/>
            <person name="Pearson M."/>
            <person name="Priest M."/>
            <person name="Roberts A."/>
            <person name="Saif S."/>
            <person name="Shea T."/>
            <person name="Sykes S."/>
            <person name="Wortman J."/>
            <person name="Nusbaum C."/>
            <person name="Birren B."/>
        </authorList>
    </citation>
    <scope>NUCLEOTIDE SEQUENCE [LARGE SCALE GENOMIC DNA]</scope>
    <source>
        <strain evidence="1 2">CIP 110305</strain>
    </source>
</reference>
<dbReference type="Proteomes" id="UP000014568">
    <property type="component" value="Unassembled WGS sequence"/>
</dbReference>
<dbReference type="HOGENOM" id="CLU_189652_1_0_6"/>
<sequence>MKRKRKKINFHQTNWTTEQDCFLIENNQLSVVELTEVLHFSEDEIISRMQTLGLIRRSKMLKKYV</sequence>
<evidence type="ECO:0000313" key="2">
    <source>
        <dbReference type="Proteomes" id="UP000014568"/>
    </source>
</evidence>
<dbReference type="AlphaFoldDB" id="S3N8A7"/>
<dbReference type="EMBL" id="ATGI01000017">
    <property type="protein sequence ID" value="EPF74618.1"/>
    <property type="molecule type" value="Genomic_DNA"/>
</dbReference>
<name>S3N8A7_9GAMM</name>
<dbReference type="OrthoDB" id="6708616at2"/>
<dbReference type="eggNOG" id="ENOG5031S25">
    <property type="taxonomic scope" value="Bacteria"/>
</dbReference>
<dbReference type="STRING" id="632955.GCA_000829675_03140"/>
<evidence type="ECO:0000313" key="1">
    <source>
        <dbReference type="EMBL" id="EPF74618.1"/>
    </source>
</evidence>
<accession>S3N8A7</accession>
<protein>
    <submittedName>
        <fullName evidence="1">Uncharacterized protein</fullName>
    </submittedName>
</protein>
<gene>
    <name evidence="1" type="ORF">F945_01385</name>
</gene>
<dbReference type="RefSeq" id="WP_016655794.1">
    <property type="nucleotide sequence ID" value="NZ_KE340352.1"/>
</dbReference>
<keyword evidence="2" id="KW-1185">Reference proteome</keyword>
<comment type="caution">
    <text evidence="1">The sequence shown here is derived from an EMBL/GenBank/DDBJ whole genome shotgun (WGS) entry which is preliminary data.</text>
</comment>
<proteinExistence type="predicted"/>